<dbReference type="eggNOG" id="COG3424">
    <property type="taxonomic scope" value="Bacteria"/>
</dbReference>
<dbReference type="OrthoDB" id="9786288at2"/>
<feature type="domain" description="Chalcone/stilbene synthase N-terminal" evidence="4">
    <location>
        <begin position="4"/>
        <end position="219"/>
    </location>
</feature>
<dbReference type="AlphaFoldDB" id="A0A074L1B5"/>
<dbReference type="GO" id="GO:0030639">
    <property type="term" value="P:polyketide biosynthetic process"/>
    <property type="evidence" value="ECO:0007669"/>
    <property type="project" value="TreeGrafter"/>
</dbReference>
<dbReference type="RefSeq" id="WP_035074489.1">
    <property type="nucleotide sequence ID" value="NZ_JMIH01000021.1"/>
</dbReference>
<dbReference type="CDD" id="cd00831">
    <property type="entry name" value="CHS_like"/>
    <property type="match status" value="1"/>
</dbReference>
<name>A0A074L1B5_9BACT</name>
<dbReference type="SUPFAM" id="SSF53901">
    <property type="entry name" value="Thiolase-like"/>
    <property type="match status" value="2"/>
</dbReference>
<dbReference type="PANTHER" id="PTHR11877">
    <property type="entry name" value="HYDROXYMETHYLGLUTARYL-COA SYNTHASE"/>
    <property type="match status" value="1"/>
</dbReference>
<dbReference type="InterPro" id="IPR016039">
    <property type="entry name" value="Thiolase-like"/>
</dbReference>
<dbReference type="EMBL" id="JMIH01000021">
    <property type="protein sequence ID" value="KEO73608.1"/>
    <property type="molecule type" value="Genomic_DNA"/>
</dbReference>
<keyword evidence="7" id="KW-1185">Reference proteome</keyword>
<evidence type="ECO:0000256" key="3">
    <source>
        <dbReference type="PIRSR" id="PIRSR000451-1"/>
    </source>
</evidence>
<accession>A0A074L1B5</accession>
<feature type="active site" description="Acyl-thioester intermediate" evidence="3">
    <location>
        <position position="157"/>
    </location>
</feature>
<dbReference type="Pfam" id="PF00195">
    <property type="entry name" value="Chal_sti_synt_N"/>
    <property type="match status" value="1"/>
</dbReference>
<dbReference type="InterPro" id="IPR001099">
    <property type="entry name" value="Chalcone/stilbene_synt_N"/>
</dbReference>
<protein>
    <submittedName>
        <fullName evidence="6">Naringenin-chalcone synthase</fullName>
    </submittedName>
</protein>
<dbReference type="Proteomes" id="UP000027821">
    <property type="component" value="Unassembled WGS sequence"/>
</dbReference>
<evidence type="ECO:0000313" key="6">
    <source>
        <dbReference type="EMBL" id="KEO73608.1"/>
    </source>
</evidence>
<dbReference type="InterPro" id="IPR011141">
    <property type="entry name" value="Polyketide_synthase_type-III"/>
</dbReference>
<reference evidence="6 7" key="1">
    <citation type="submission" date="2014-04" db="EMBL/GenBank/DDBJ databases">
        <title>Characterization and application of a salt tolerant electro-active bacterium.</title>
        <authorList>
            <person name="Yang L."/>
            <person name="Wei S."/>
            <person name="Tay Q.X.M."/>
        </authorList>
    </citation>
    <scope>NUCLEOTIDE SEQUENCE [LARGE SCALE GENOMIC DNA]</scope>
    <source>
        <strain evidence="6 7">LY1</strain>
    </source>
</reference>
<evidence type="ECO:0000256" key="1">
    <source>
        <dbReference type="ARBA" id="ARBA00005531"/>
    </source>
</evidence>
<evidence type="ECO:0000259" key="5">
    <source>
        <dbReference type="Pfam" id="PF02797"/>
    </source>
</evidence>
<dbReference type="GO" id="GO:0016747">
    <property type="term" value="F:acyltransferase activity, transferring groups other than amino-acyl groups"/>
    <property type="evidence" value="ECO:0007669"/>
    <property type="project" value="InterPro"/>
</dbReference>
<organism evidence="6 7">
    <name type="scientific">Anditalea andensis</name>
    <dbReference type="NCBI Taxonomy" id="1048983"/>
    <lineage>
        <taxon>Bacteria</taxon>
        <taxon>Pseudomonadati</taxon>
        <taxon>Bacteroidota</taxon>
        <taxon>Cytophagia</taxon>
        <taxon>Cytophagales</taxon>
        <taxon>Cytophagaceae</taxon>
        <taxon>Anditalea</taxon>
    </lineage>
</organism>
<dbReference type="Pfam" id="PF02797">
    <property type="entry name" value="Chal_sti_synt_C"/>
    <property type="match status" value="1"/>
</dbReference>
<dbReference type="InterPro" id="IPR012328">
    <property type="entry name" value="Chalcone/stilbene_synt_C"/>
</dbReference>
<comment type="caution">
    <text evidence="6">The sequence shown here is derived from an EMBL/GenBank/DDBJ whole genome shotgun (WGS) entry which is preliminary data.</text>
</comment>
<dbReference type="Gene3D" id="3.40.47.10">
    <property type="match status" value="2"/>
</dbReference>
<gene>
    <name evidence="6" type="ORF">EL17_11965</name>
</gene>
<evidence type="ECO:0000256" key="2">
    <source>
        <dbReference type="ARBA" id="ARBA00022679"/>
    </source>
</evidence>
<feature type="domain" description="Chalcone/stilbene synthase C-terminal" evidence="5">
    <location>
        <begin position="227"/>
        <end position="359"/>
    </location>
</feature>
<dbReference type="PANTHER" id="PTHR11877:SF46">
    <property type="entry name" value="TYPE III POLYKETIDE SYNTHASE A"/>
    <property type="match status" value="1"/>
</dbReference>
<dbReference type="PIRSF" id="PIRSF000451">
    <property type="entry name" value="PKS_III"/>
    <property type="match status" value="1"/>
</dbReference>
<sequence>MKNHIVSIGTASPGEAIPQDTIKAFMNIAHGLDTREEEARKLNFIYRHSGIQSRYSVLGDFNFDDPSKFTFFPNNRSLNPFPSTQQRMKIFQQTAPSLAISAIEDCLASSPYQSQEITHLILVSCTGMYAPGVELDIIDSLGLNDTIERYCIHFMGCYAAFTAIKMADRICDSDPAAKVLVVSVELCTIHFQKEYNEDNLLANALFADGAAAALISSEPIGMKIKSYQSNLVREGKNDMAWHIGDYGFEMKLSKYIPGLLEKGIDALKSKLENKYNLSAIKNFAIHPGGKLILKKVEESFGIQPEQNLHAHSILSKYGNMSSATILFVLNAILSHPGQQGDTLAMGFGPGLTLETLLLEKL</sequence>
<comment type="similarity">
    <text evidence="1">Belongs to the thiolase-like superfamily. Chalcone/stilbene synthases family.</text>
</comment>
<dbReference type="STRING" id="1048983.EL17_11965"/>
<evidence type="ECO:0000259" key="4">
    <source>
        <dbReference type="Pfam" id="PF00195"/>
    </source>
</evidence>
<proteinExistence type="inferred from homology"/>
<evidence type="ECO:0000313" key="7">
    <source>
        <dbReference type="Proteomes" id="UP000027821"/>
    </source>
</evidence>
<keyword evidence="2" id="KW-0808">Transferase</keyword>